<protein>
    <submittedName>
        <fullName evidence="1">Uncharacterized protein</fullName>
    </submittedName>
</protein>
<name>A0A2P5X005_GOSBA</name>
<accession>A0A2P5X005</accession>
<reference evidence="1 2" key="1">
    <citation type="submission" date="2015-01" db="EMBL/GenBank/DDBJ databases">
        <title>Genome of allotetraploid Gossypium barbadense reveals genomic plasticity and fiber elongation in cotton evolution.</title>
        <authorList>
            <person name="Chen X."/>
            <person name="Liu X."/>
            <person name="Zhao B."/>
            <person name="Zheng H."/>
            <person name="Hu Y."/>
            <person name="Lu G."/>
            <person name="Yang C."/>
            <person name="Chen J."/>
            <person name="Shan C."/>
            <person name="Zhang L."/>
            <person name="Zhou Y."/>
            <person name="Wang L."/>
            <person name="Guo W."/>
            <person name="Bai Y."/>
            <person name="Ruan J."/>
            <person name="Shangguan X."/>
            <person name="Mao Y."/>
            <person name="Jiang J."/>
            <person name="Zhu Y."/>
            <person name="Lei J."/>
            <person name="Kang H."/>
            <person name="Chen S."/>
            <person name="He X."/>
            <person name="Wang R."/>
            <person name="Wang Y."/>
            <person name="Chen J."/>
            <person name="Wang L."/>
            <person name="Yu S."/>
            <person name="Wang B."/>
            <person name="Wei J."/>
            <person name="Song S."/>
            <person name="Lu X."/>
            <person name="Gao Z."/>
            <person name="Gu W."/>
            <person name="Deng X."/>
            <person name="Ma D."/>
            <person name="Wang S."/>
            <person name="Liang W."/>
            <person name="Fang L."/>
            <person name="Cai C."/>
            <person name="Zhu X."/>
            <person name="Zhou B."/>
            <person name="Zhang Y."/>
            <person name="Chen Z."/>
            <person name="Xu S."/>
            <person name="Zhu R."/>
            <person name="Wang S."/>
            <person name="Zhang T."/>
            <person name="Zhao G."/>
        </authorList>
    </citation>
    <scope>NUCLEOTIDE SEQUENCE [LARGE SCALE GENOMIC DNA]</scope>
    <source>
        <strain evidence="2">cv. Xinhai21</strain>
        <tissue evidence="1">Leaf</tissue>
    </source>
</reference>
<sequence>MRWQNLKLGFVKINTNGLTLGSLGHSEVGSIIRDHVGMLVLGLFRHILRVSSVEVELQPWTGNGLRLLGYTMTDEGSPHAVSVRSGSGSCSASLALRRADATVRCICQRSGK</sequence>
<evidence type="ECO:0000313" key="2">
    <source>
        <dbReference type="Proteomes" id="UP000239757"/>
    </source>
</evidence>
<organism evidence="1 2">
    <name type="scientific">Gossypium barbadense</name>
    <name type="common">Sea Island cotton</name>
    <name type="synonym">Hibiscus barbadensis</name>
    <dbReference type="NCBI Taxonomy" id="3634"/>
    <lineage>
        <taxon>Eukaryota</taxon>
        <taxon>Viridiplantae</taxon>
        <taxon>Streptophyta</taxon>
        <taxon>Embryophyta</taxon>
        <taxon>Tracheophyta</taxon>
        <taxon>Spermatophyta</taxon>
        <taxon>Magnoliopsida</taxon>
        <taxon>eudicotyledons</taxon>
        <taxon>Gunneridae</taxon>
        <taxon>Pentapetalae</taxon>
        <taxon>rosids</taxon>
        <taxon>malvids</taxon>
        <taxon>Malvales</taxon>
        <taxon>Malvaceae</taxon>
        <taxon>Malvoideae</taxon>
        <taxon>Gossypium</taxon>
    </lineage>
</organism>
<gene>
    <name evidence="1" type="ORF">GOBAR_AA23975</name>
</gene>
<dbReference type="Proteomes" id="UP000239757">
    <property type="component" value="Unassembled WGS sequence"/>
</dbReference>
<proteinExistence type="predicted"/>
<evidence type="ECO:0000313" key="1">
    <source>
        <dbReference type="EMBL" id="PPR96674.1"/>
    </source>
</evidence>
<dbReference type="AlphaFoldDB" id="A0A2P5X005"/>
<dbReference type="EMBL" id="KZ666004">
    <property type="protein sequence ID" value="PPR96674.1"/>
    <property type="molecule type" value="Genomic_DNA"/>
</dbReference>